<dbReference type="SUPFAM" id="SSF53850">
    <property type="entry name" value="Periplasmic binding protein-like II"/>
    <property type="match status" value="1"/>
</dbReference>
<dbReference type="InterPro" id="IPR028082">
    <property type="entry name" value="Peripla_BP_I"/>
</dbReference>
<evidence type="ECO:0000256" key="8">
    <source>
        <dbReference type="ARBA" id="ARBA00023180"/>
    </source>
</evidence>
<evidence type="ECO:0000256" key="9">
    <source>
        <dbReference type="ARBA" id="ARBA00023286"/>
    </source>
</evidence>
<dbReference type="Gene3D" id="3.40.50.2300">
    <property type="match status" value="2"/>
</dbReference>
<dbReference type="InterPro" id="IPR015683">
    <property type="entry name" value="Ionotropic_Glu_rcpt"/>
</dbReference>
<dbReference type="InterPro" id="IPR001828">
    <property type="entry name" value="ANF_lig-bd_rcpt"/>
</dbReference>
<sequence length="684" mass="76999">MILIRPTDLVEKAKVEAIVGAQSLLEATLLAAVSEKAKVPLISSLVPTSLSLNKYSHVLQLTHDSTSEAKGITRLIRDFDWESIVVIYEDVDDWREGLQELVDHFQDNGIHIDRTASFAESGDDYMVMNQLRKLKSSRTAVFVVHMSEILVSRLFRCAEKLEMMEGGYAWILTAGTMNRFQYTDRFASRSMQGVIGFRSYIPDSEEFTSFASRLRKLMFNDENAEMETMHPSVVVGVWAHDTACILATAIETVRLRASENVSDLLETIKHGRFKGLSHGNIQILGNKFLSGTFEIVNKIGTGERRIGLWSFDHFVGRRHVMASSTNELETIIWPGGSGRIPGRRFLAEDGGKKRLRVLVTSRNRFPHLVMVHHDPETGLNTATGFCIEVFKTCVAPFNYELEFIPYDGDNYDDLAYELSTQVLSGAFFILTGFVVWLVERPVNSEFQGTWRQQLGMILWFGFSTLVFAHGEKLQKMSSRFLIIVWTFVVLILTSKYIANLTSTKTISGIQLSPMFTSPAAIGVYRTNILHNFEDIAQALRNGTISYVVAEVPYLSVLVGKYPGVFNMVARESTSNGFGFMFQRCSGLVPNVSGEIEKLRSSGMLKDMERRWFQKTVSSNTDSPANDDASKRLTIQELGGLFIIAGAAHALVLALHLFQTRREILRVLWESRLFTKLQSFSGFDK</sequence>
<keyword evidence="6 11" id="KW-0472">Membrane</keyword>
<keyword evidence="8" id="KW-0325">Glycoprotein</keyword>
<proteinExistence type="predicted"/>
<evidence type="ECO:0000256" key="7">
    <source>
        <dbReference type="ARBA" id="ARBA00023170"/>
    </source>
</evidence>
<evidence type="ECO:0000313" key="13">
    <source>
        <dbReference type="EMBL" id="CAH2047870.1"/>
    </source>
</evidence>
<keyword evidence="5" id="KW-0406">Ion transport</keyword>
<protein>
    <recommendedName>
        <fullName evidence="12">Ionotropic glutamate receptor C-terminal domain-containing protein</fullName>
    </recommendedName>
</protein>
<dbReference type="GO" id="GO:0015276">
    <property type="term" value="F:ligand-gated monoatomic ion channel activity"/>
    <property type="evidence" value="ECO:0007669"/>
    <property type="project" value="InterPro"/>
</dbReference>
<keyword evidence="10" id="KW-0407">Ion channel</keyword>
<evidence type="ECO:0000256" key="1">
    <source>
        <dbReference type="ARBA" id="ARBA00004141"/>
    </source>
</evidence>
<dbReference type="SUPFAM" id="SSF53822">
    <property type="entry name" value="Periplasmic binding protein-like I"/>
    <property type="match status" value="1"/>
</dbReference>
<keyword evidence="9" id="KW-1071">Ligand-gated ion channel</keyword>
<evidence type="ECO:0000256" key="5">
    <source>
        <dbReference type="ARBA" id="ARBA00023065"/>
    </source>
</evidence>
<feature type="domain" description="Ionotropic glutamate receptor C-terminal" evidence="12">
    <location>
        <begin position="356"/>
        <end position="614"/>
    </location>
</feature>
<keyword evidence="4 11" id="KW-1133">Transmembrane helix</keyword>
<evidence type="ECO:0000256" key="2">
    <source>
        <dbReference type="ARBA" id="ARBA00022448"/>
    </source>
</evidence>
<dbReference type="Pfam" id="PF00060">
    <property type="entry name" value="Lig_chan"/>
    <property type="match status" value="1"/>
</dbReference>
<comment type="subcellular location">
    <subcellularLocation>
        <location evidence="1">Membrane</location>
        <topology evidence="1">Multi-pass membrane protein</topology>
    </subcellularLocation>
</comment>
<name>A0AAU9RQL1_THLAR</name>
<keyword evidence="14" id="KW-1185">Reference proteome</keyword>
<dbReference type="EMBL" id="OU466858">
    <property type="protein sequence ID" value="CAH2047870.1"/>
    <property type="molecule type" value="Genomic_DNA"/>
</dbReference>
<keyword evidence="3 11" id="KW-0812">Transmembrane</keyword>
<dbReference type="SMART" id="SM00079">
    <property type="entry name" value="PBPe"/>
    <property type="match status" value="1"/>
</dbReference>
<evidence type="ECO:0000313" key="14">
    <source>
        <dbReference type="Proteomes" id="UP000836841"/>
    </source>
</evidence>
<feature type="transmembrane region" description="Helical" evidence="11">
    <location>
        <begin position="480"/>
        <end position="498"/>
    </location>
</feature>
<dbReference type="AlphaFoldDB" id="A0AAU9RQL1"/>
<accession>A0AAU9RQL1</accession>
<dbReference type="GO" id="GO:0016020">
    <property type="term" value="C:membrane"/>
    <property type="evidence" value="ECO:0007669"/>
    <property type="project" value="UniProtKB-SubCell"/>
</dbReference>
<evidence type="ECO:0000256" key="4">
    <source>
        <dbReference type="ARBA" id="ARBA00022989"/>
    </source>
</evidence>
<dbReference type="Gene3D" id="3.40.190.10">
    <property type="entry name" value="Periplasmic binding protein-like II"/>
    <property type="match status" value="2"/>
</dbReference>
<dbReference type="InterPro" id="IPR001320">
    <property type="entry name" value="Iontro_rcpt_C"/>
</dbReference>
<dbReference type="Pfam" id="PF01094">
    <property type="entry name" value="ANF_receptor"/>
    <property type="match status" value="1"/>
</dbReference>
<dbReference type="PANTHER" id="PTHR34836">
    <property type="entry name" value="OS06G0188250 PROTEIN"/>
    <property type="match status" value="1"/>
</dbReference>
<evidence type="ECO:0000256" key="10">
    <source>
        <dbReference type="ARBA" id="ARBA00023303"/>
    </source>
</evidence>
<evidence type="ECO:0000256" key="6">
    <source>
        <dbReference type="ARBA" id="ARBA00023136"/>
    </source>
</evidence>
<evidence type="ECO:0000256" key="3">
    <source>
        <dbReference type="ARBA" id="ARBA00022692"/>
    </source>
</evidence>
<keyword evidence="7" id="KW-0675">Receptor</keyword>
<reference evidence="13 14" key="1">
    <citation type="submission" date="2022-03" db="EMBL/GenBank/DDBJ databases">
        <authorList>
            <person name="Nunn A."/>
            <person name="Chopra R."/>
            <person name="Nunn A."/>
            <person name="Contreras Garrido A."/>
        </authorList>
    </citation>
    <scope>NUCLEOTIDE SEQUENCE [LARGE SCALE GENOMIC DNA]</scope>
</reference>
<dbReference type="Proteomes" id="UP000836841">
    <property type="component" value="Chromosome 2"/>
</dbReference>
<gene>
    <name evidence="13" type="ORF">TAV2_LOCUS5199</name>
</gene>
<feature type="transmembrane region" description="Helical" evidence="11">
    <location>
        <begin position="637"/>
        <end position="657"/>
    </location>
</feature>
<evidence type="ECO:0000259" key="12">
    <source>
        <dbReference type="SMART" id="SM00079"/>
    </source>
</evidence>
<organism evidence="13 14">
    <name type="scientific">Thlaspi arvense</name>
    <name type="common">Field penny-cress</name>
    <dbReference type="NCBI Taxonomy" id="13288"/>
    <lineage>
        <taxon>Eukaryota</taxon>
        <taxon>Viridiplantae</taxon>
        <taxon>Streptophyta</taxon>
        <taxon>Embryophyta</taxon>
        <taxon>Tracheophyta</taxon>
        <taxon>Spermatophyta</taxon>
        <taxon>Magnoliopsida</taxon>
        <taxon>eudicotyledons</taxon>
        <taxon>Gunneridae</taxon>
        <taxon>Pentapetalae</taxon>
        <taxon>rosids</taxon>
        <taxon>malvids</taxon>
        <taxon>Brassicales</taxon>
        <taxon>Brassicaceae</taxon>
        <taxon>Thlaspideae</taxon>
        <taxon>Thlaspi</taxon>
    </lineage>
</organism>
<dbReference type="PANTHER" id="PTHR34836:SF6">
    <property type="entry name" value="PERIPLASMIC BINDING PROTEIN-LIKE I"/>
    <property type="match status" value="1"/>
</dbReference>
<keyword evidence="2" id="KW-0813">Transport</keyword>
<evidence type="ECO:0000256" key="11">
    <source>
        <dbReference type="SAM" id="Phobius"/>
    </source>
</evidence>